<feature type="compositionally biased region" description="Basic residues" evidence="1">
    <location>
        <begin position="95"/>
        <end position="104"/>
    </location>
</feature>
<name>A0A177ALW3_9PEZI</name>
<accession>A0A177ALW3</accession>
<feature type="region of interest" description="Disordered" evidence="1">
    <location>
        <begin position="64"/>
        <end position="131"/>
    </location>
</feature>
<evidence type="ECO:0000256" key="1">
    <source>
        <dbReference type="SAM" id="MobiDB-lite"/>
    </source>
</evidence>
<dbReference type="EMBL" id="KV441387">
    <property type="protein sequence ID" value="OAF62311.1"/>
    <property type="molecule type" value="Genomic_DNA"/>
</dbReference>
<sequence>MCTVKTGRTRASEPPSTQERVNVRWLETKASHGVLYCISNGGPRGSRLSNPSCRTHKPIIQRTGYKGTTRARKKGYGSAHCRQGGLLPPVEQEKGKKRAQPRGHTRADYGGVKASVSGSDSGQRKESLGDF</sequence>
<dbReference type="GeneID" id="36284394"/>
<reference evidence="2" key="1">
    <citation type="submission" date="2016-03" db="EMBL/GenBank/DDBJ databases">
        <title>Updated assembly of Pseudogymnoascus destructans, the fungus causing white-nose syndrome of bats.</title>
        <authorList>
            <person name="Palmer J.M."/>
            <person name="Drees K.P."/>
            <person name="Foster J.T."/>
            <person name="Lindner D.L."/>
        </authorList>
    </citation>
    <scope>NUCLEOTIDE SEQUENCE [LARGE SCALE GENOMIC DNA]</scope>
    <source>
        <strain evidence="2">20631-21</strain>
    </source>
</reference>
<dbReference type="Proteomes" id="UP000077154">
    <property type="component" value="Unassembled WGS sequence"/>
</dbReference>
<feature type="compositionally biased region" description="Basic and acidic residues" evidence="1">
    <location>
        <begin position="122"/>
        <end position="131"/>
    </location>
</feature>
<gene>
    <name evidence="2" type="ORF">VC83_01303</name>
</gene>
<organism evidence="2">
    <name type="scientific">Pseudogymnoascus destructans</name>
    <dbReference type="NCBI Taxonomy" id="655981"/>
    <lineage>
        <taxon>Eukaryota</taxon>
        <taxon>Fungi</taxon>
        <taxon>Dikarya</taxon>
        <taxon>Ascomycota</taxon>
        <taxon>Pezizomycotina</taxon>
        <taxon>Leotiomycetes</taxon>
        <taxon>Thelebolales</taxon>
        <taxon>Thelebolaceae</taxon>
        <taxon>Pseudogymnoascus</taxon>
    </lineage>
</organism>
<dbReference type="AlphaFoldDB" id="A0A177ALW3"/>
<dbReference type="RefSeq" id="XP_024327583.1">
    <property type="nucleotide sequence ID" value="XM_024464986.1"/>
</dbReference>
<evidence type="ECO:0000313" key="2">
    <source>
        <dbReference type="EMBL" id="OAF62311.1"/>
    </source>
</evidence>
<protein>
    <submittedName>
        <fullName evidence="2">Uncharacterized protein</fullName>
    </submittedName>
</protein>
<proteinExistence type="predicted"/>